<dbReference type="Proteomes" id="UP000490800">
    <property type="component" value="Unassembled WGS sequence"/>
</dbReference>
<protein>
    <recommendedName>
        <fullName evidence="4">DUF1214 domain-containing protein</fullName>
    </recommendedName>
</protein>
<feature type="chain" id="PRO_5030641658" description="DUF1214 domain-containing protein" evidence="1">
    <location>
        <begin position="47"/>
        <end position="461"/>
    </location>
</feature>
<name>A0A7X3FJ75_9BACL</name>
<gene>
    <name evidence="2" type="ORF">EDM21_14455</name>
</gene>
<evidence type="ECO:0000313" key="3">
    <source>
        <dbReference type="Proteomes" id="UP000490800"/>
    </source>
</evidence>
<keyword evidence="1" id="KW-0732">Signal</keyword>
<evidence type="ECO:0008006" key="4">
    <source>
        <dbReference type="Google" id="ProtNLM"/>
    </source>
</evidence>
<proteinExistence type="predicted"/>
<sequence>MLTNMNIHLQKKRNVFRKLHKRLLKMGLCALVFVSFISVTVQDAQASTSVLATTDQQELDALSIQINQSNSYPLLKAQAKAAYKLAYGGSLSLEAESRLNNAINELAFSAIQKAVNNDPYFPKVYWLNTPPRSWLGLNVPGGRYSYDNPDNIYRTIPIDGSSKYIIRGKRTFPGPTDVTFSLISNPNSQQTITYLSGKDLVVNADGSYIITVDSNPANGRTNHIQSTSAAVQLFVRNNLGNWNTETPDALTVERLPDGIQRTPKSKLTIAAEAWANLQESIIDYGYGALGIKTHTNPVNTLSSPTSSSTLGTLVTQASSFGHFKLADDEALVARVVTGGAGYVVFPVTDPWMVTVDPIHHQSSLNNVQAAPNADGSYTFVVSVQDPGVANWIDPVGLHEGTIMVRWQNLPDTTPATGGPSVQTQVVKLADLSSVLPSDTRYVTPEQRSQQLADRVAGYALR</sequence>
<dbReference type="AlphaFoldDB" id="A0A7X3FJ75"/>
<keyword evidence="3" id="KW-1185">Reference proteome</keyword>
<dbReference type="OrthoDB" id="4667238at2"/>
<organism evidence="2 3">
    <name type="scientific">Paenibacillus lutrae</name>
    <dbReference type="NCBI Taxonomy" id="2078573"/>
    <lineage>
        <taxon>Bacteria</taxon>
        <taxon>Bacillati</taxon>
        <taxon>Bacillota</taxon>
        <taxon>Bacilli</taxon>
        <taxon>Bacillales</taxon>
        <taxon>Paenibacillaceae</taxon>
        <taxon>Paenibacillus</taxon>
    </lineage>
</organism>
<evidence type="ECO:0000313" key="2">
    <source>
        <dbReference type="EMBL" id="MVP00710.1"/>
    </source>
</evidence>
<accession>A0A7X3FJ75</accession>
<feature type="signal peptide" evidence="1">
    <location>
        <begin position="1"/>
        <end position="46"/>
    </location>
</feature>
<reference evidence="2 3" key="1">
    <citation type="journal article" date="2019" name="Microorganisms">
        <title>Paenibacillus lutrae sp. nov., A Chitinolytic Species Isolated from A River Otter in Castril Natural Park, Granada, Spain.</title>
        <authorList>
            <person name="Rodriguez M."/>
            <person name="Reina J.C."/>
            <person name="Bejar V."/>
            <person name="Llamas I."/>
        </authorList>
    </citation>
    <scope>NUCLEOTIDE SEQUENCE [LARGE SCALE GENOMIC DNA]</scope>
    <source>
        <strain evidence="2 3">N10</strain>
    </source>
</reference>
<dbReference type="EMBL" id="RHLK01000007">
    <property type="protein sequence ID" value="MVP00710.1"/>
    <property type="molecule type" value="Genomic_DNA"/>
</dbReference>
<evidence type="ECO:0000256" key="1">
    <source>
        <dbReference type="SAM" id="SignalP"/>
    </source>
</evidence>
<comment type="caution">
    <text evidence="2">The sequence shown here is derived from an EMBL/GenBank/DDBJ whole genome shotgun (WGS) entry which is preliminary data.</text>
</comment>